<feature type="region of interest" description="Disordered" evidence="6">
    <location>
        <begin position="198"/>
        <end position="229"/>
    </location>
</feature>
<proteinExistence type="inferred from homology"/>
<evidence type="ECO:0000256" key="4">
    <source>
        <dbReference type="PROSITE-ProRule" id="PRU01161"/>
    </source>
</evidence>
<dbReference type="Proteomes" id="UP000288805">
    <property type="component" value="Unassembled WGS sequence"/>
</dbReference>
<keyword evidence="3 5" id="KW-0443">Lipid metabolism</keyword>
<comment type="caution">
    <text evidence="4">Lacks conserved residue(s) required for the propagation of feature annotation.</text>
</comment>
<comment type="similarity">
    <text evidence="1 5">Belongs to the patatin family.</text>
</comment>
<reference evidence="8 9" key="1">
    <citation type="journal article" date="2018" name="PLoS Genet.">
        <title>Population sequencing reveals clonal diversity and ancestral inbreeding in the grapevine cultivar Chardonnay.</title>
        <authorList>
            <person name="Roach M.J."/>
            <person name="Johnson D.L."/>
            <person name="Bohlmann J."/>
            <person name="van Vuuren H.J."/>
            <person name="Jones S.J."/>
            <person name="Pretorius I.S."/>
            <person name="Schmidt S.A."/>
            <person name="Borneman A.R."/>
        </authorList>
    </citation>
    <scope>NUCLEOTIDE SEQUENCE [LARGE SCALE GENOMIC DNA]</scope>
    <source>
        <strain evidence="9">cv. Chardonnay</strain>
        <tissue evidence="8">Leaf</tissue>
    </source>
</reference>
<evidence type="ECO:0000256" key="5">
    <source>
        <dbReference type="RuleBase" id="RU361262"/>
    </source>
</evidence>
<evidence type="ECO:0000259" key="7">
    <source>
        <dbReference type="PROSITE" id="PS51635"/>
    </source>
</evidence>
<accession>A0A438K1K8</accession>
<sequence length="277" mass="30732">MMEKSLLPQIQPPPYGNLVTILSIDGGGIRGIIPATILACLESQLQELDGDDARIADYFDVIAGTSTGGLVTAMLTAPNDEKRPLFAAKDIKPFYLEHGPKIFPQRRGIFGWIMNIFRSIVGPNYDGKYLHNLIKEKLGRTRLHQTLTSVVIPTFDIKSLQPSIFSSYEVDLALSFSLSLSWTPPSEPRGTHLTVTHDTHLSSGSSSSGPSHKAHMARFSRLPQGRSNDTYKHITRTTYTIHPDDQGLPQGRSNGTYKHIIRTIYTMHPDDQYKSSG</sequence>
<protein>
    <recommendedName>
        <fullName evidence="5">Patatin</fullName>
        <ecNumber evidence="5">3.1.1.-</ecNumber>
    </recommendedName>
</protein>
<feature type="short sequence motif" description="GXSXG" evidence="4">
    <location>
        <begin position="64"/>
        <end position="68"/>
    </location>
</feature>
<keyword evidence="5" id="KW-0378">Hydrolase</keyword>
<dbReference type="PROSITE" id="PS51635">
    <property type="entry name" value="PNPLA"/>
    <property type="match status" value="1"/>
</dbReference>
<dbReference type="InterPro" id="IPR002641">
    <property type="entry name" value="PNPLA_dom"/>
</dbReference>
<dbReference type="FunFam" id="3.40.1090.10:FF:000078">
    <property type="entry name" value="Patatin"/>
    <property type="match status" value="1"/>
</dbReference>
<evidence type="ECO:0000256" key="1">
    <source>
        <dbReference type="ARBA" id="ARBA00010240"/>
    </source>
</evidence>
<dbReference type="Gene3D" id="3.40.1090.10">
    <property type="entry name" value="Cytosolic phospholipase A2 catalytic domain"/>
    <property type="match status" value="1"/>
</dbReference>
<comment type="caution">
    <text evidence="8">The sequence shown here is derived from an EMBL/GenBank/DDBJ whole genome shotgun (WGS) entry which is preliminary data.</text>
</comment>
<organism evidence="8 9">
    <name type="scientific">Vitis vinifera</name>
    <name type="common">Grape</name>
    <dbReference type="NCBI Taxonomy" id="29760"/>
    <lineage>
        <taxon>Eukaryota</taxon>
        <taxon>Viridiplantae</taxon>
        <taxon>Streptophyta</taxon>
        <taxon>Embryophyta</taxon>
        <taxon>Tracheophyta</taxon>
        <taxon>Spermatophyta</taxon>
        <taxon>Magnoliopsida</taxon>
        <taxon>eudicotyledons</taxon>
        <taxon>Gunneridae</taxon>
        <taxon>Pentapetalae</taxon>
        <taxon>rosids</taxon>
        <taxon>Vitales</taxon>
        <taxon>Vitaceae</taxon>
        <taxon>Viteae</taxon>
        <taxon>Vitis</taxon>
    </lineage>
</organism>
<dbReference type="GO" id="GO:0016787">
    <property type="term" value="F:hydrolase activity"/>
    <property type="evidence" value="ECO:0007669"/>
    <property type="project" value="UniProtKB-KW"/>
</dbReference>
<feature type="short sequence motif" description="GXGXXG" evidence="4">
    <location>
        <begin position="26"/>
        <end position="31"/>
    </location>
</feature>
<evidence type="ECO:0000313" key="8">
    <source>
        <dbReference type="EMBL" id="RVX15063.1"/>
    </source>
</evidence>
<evidence type="ECO:0000256" key="6">
    <source>
        <dbReference type="SAM" id="MobiDB-lite"/>
    </source>
</evidence>
<gene>
    <name evidence="8" type="primary">PLP2_11</name>
    <name evidence="8" type="ORF">CK203_007697</name>
</gene>
<evidence type="ECO:0000313" key="9">
    <source>
        <dbReference type="Proteomes" id="UP000288805"/>
    </source>
</evidence>
<keyword evidence="2 5" id="KW-0442">Lipid degradation</keyword>
<dbReference type="Pfam" id="PF01734">
    <property type="entry name" value="Patatin"/>
    <property type="match status" value="1"/>
</dbReference>
<dbReference type="InterPro" id="IPR016035">
    <property type="entry name" value="Acyl_Trfase/lysoPLipase"/>
</dbReference>
<dbReference type="EC" id="3.1.1.-" evidence="5"/>
<name>A0A438K1K8_VITVI</name>
<feature type="compositionally biased region" description="Low complexity" evidence="6">
    <location>
        <begin position="202"/>
        <end position="211"/>
    </location>
</feature>
<dbReference type="AlphaFoldDB" id="A0A438K1K8"/>
<dbReference type="EMBL" id="QGNW01000019">
    <property type="protein sequence ID" value="RVX15063.1"/>
    <property type="molecule type" value="Genomic_DNA"/>
</dbReference>
<dbReference type="SUPFAM" id="SSF52151">
    <property type="entry name" value="FabD/lysophospholipase-like"/>
    <property type="match status" value="1"/>
</dbReference>
<evidence type="ECO:0000256" key="2">
    <source>
        <dbReference type="ARBA" id="ARBA00022963"/>
    </source>
</evidence>
<comment type="domain">
    <text evidence="5">The nitrogen atoms of the two glycine residues in the GGXR motif define the oxyanion hole, and stabilize the oxyanion that forms during the nucleophilic attack by the catalytic serine during substrate cleavage.</text>
</comment>
<dbReference type="PANTHER" id="PTHR32176">
    <property type="entry name" value="XYLOSE ISOMERASE"/>
    <property type="match status" value="1"/>
</dbReference>
<feature type="domain" description="PNPLA" evidence="7">
    <location>
        <begin position="22"/>
        <end position="215"/>
    </location>
</feature>
<dbReference type="GO" id="GO:0016042">
    <property type="term" value="P:lipid catabolic process"/>
    <property type="evidence" value="ECO:0007669"/>
    <property type="project" value="UniProtKB-KW"/>
</dbReference>
<evidence type="ECO:0000256" key="3">
    <source>
        <dbReference type="ARBA" id="ARBA00023098"/>
    </source>
</evidence>
<comment type="function">
    <text evidence="5">Lipolytic acyl hydrolase (LAH).</text>
</comment>
<dbReference type="PANTHER" id="PTHR32176:SF92">
    <property type="entry name" value="XYLOSE ISOMERASE"/>
    <property type="match status" value="1"/>
</dbReference>